<feature type="domain" description="MobA-like NTP transferase" evidence="8">
    <location>
        <begin position="5"/>
        <end position="155"/>
    </location>
</feature>
<keyword evidence="2 9" id="KW-0808">Transferase</keyword>
<dbReference type="CDD" id="cd02503">
    <property type="entry name" value="MobA"/>
    <property type="match status" value="1"/>
</dbReference>
<evidence type="ECO:0000256" key="2">
    <source>
        <dbReference type="ARBA" id="ARBA00022679"/>
    </source>
</evidence>
<dbReference type="PANTHER" id="PTHR19136">
    <property type="entry name" value="MOLYBDENUM COFACTOR GUANYLYLTRANSFERASE"/>
    <property type="match status" value="1"/>
</dbReference>
<dbReference type="Proteomes" id="UP000595374">
    <property type="component" value="Chromosome"/>
</dbReference>
<evidence type="ECO:0000256" key="7">
    <source>
        <dbReference type="ARBA" id="ARBA00023150"/>
    </source>
</evidence>
<dbReference type="PANTHER" id="PTHR19136:SF81">
    <property type="entry name" value="MOLYBDENUM COFACTOR GUANYLYLTRANSFERASE"/>
    <property type="match status" value="1"/>
</dbReference>
<dbReference type="EMBL" id="CP065989">
    <property type="protein sequence ID" value="QQB14725.1"/>
    <property type="molecule type" value="Genomic_DNA"/>
</dbReference>
<evidence type="ECO:0000259" key="8">
    <source>
        <dbReference type="Pfam" id="PF12804"/>
    </source>
</evidence>
<reference evidence="9 10" key="1">
    <citation type="submission" date="2020-12" db="EMBL/GenBank/DDBJ databases">
        <title>FDA dAtabase for Regulatory Grade micrObial Sequences (FDA-ARGOS): Supporting development and validation of Infectious Disease Dx tests.</title>
        <authorList>
            <person name="Sproer C."/>
            <person name="Gronow S."/>
            <person name="Severitt S."/>
            <person name="Schroder I."/>
            <person name="Tallon L."/>
            <person name="Sadzewicz L."/>
            <person name="Zhao X."/>
            <person name="Boylan J."/>
            <person name="Ott S."/>
            <person name="Bowen H."/>
            <person name="Vavikolanu K."/>
            <person name="Mehta A."/>
            <person name="Aluvathingal J."/>
            <person name="Nadendla S."/>
            <person name="Lowell S."/>
            <person name="Myers T."/>
            <person name="Yan Y."/>
            <person name="Sichtig H."/>
        </authorList>
    </citation>
    <scope>NUCLEOTIDE SEQUENCE [LARGE SCALE GENOMIC DNA]</scope>
    <source>
        <strain evidence="9 10">FDAARGOS_990</strain>
    </source>
</reference>
<dbReference type="Gene3D" id="3.90.550.10">
    <property type="entry name" value="Spore Coat Polysaccharide Biosynthesis Protein SpsA, Chain A"/>
    <property type="match status" value="1"/>
</dbReference>
<dbReference type="SUPFAM" id="SSF53448">
    <property type="entry name" value="Nucleotide-diphospho-sugar transferases"/>
    <property type="match status" value="1"/>
</dbReference>
<dbReference type="AlphaFoldDB" id="A0A7T4A005"/>
<dbReference type="RefSeq" id="WP_198499778.1">
    <property type="nucleotide sequence ID" value="NZ_CP065989.1"/>
</dbReference>
<accession>A0A7T4A005</accession>
<gene>
    <name evidence="9" type="ORF">I6H47_01700</name>
</gene>
<keyword evidence="4" id="KW-0547">Nucleotide-binding</keyword>
<evidence type="ECO:0000256" key="4">
    <source>
        <dbReference type="ARBA" id="ARBA00022741"/>
    </source>
</evidence>
<dbReference type="GO" id="GO:0016779">
    <property type="term" value="F:nucleotidyltransferase activity"/>
    <property type="evidence" value="ECO:0007669"/>
    <property type="project" value="UniProtKB-KW"/>
</dbReference>
<dbReference type="GO" id="GO:0005525">
    <property type="term" value="F:GTP binding"/>
    <property type="evidence" value="ECO:0007669"/>
    <property type="project" value="UniProtKB-KW"/>
</dbReference>
<evidence type="ECO:0000256" key="6">
    <source>
        <dbReference type="ARBA" id="ARBA00023134"/>
    </source>
</evidence>
<dbReference type="InterPro" id="IPR013482">
    <property type="entry name" value="Molybde_CF_guanTrfase"/>
</dbReference>
<protein>
    <submittedName>
        <fullName evidence="9">Molybdenum cofactor guanylyltransferase</fullName>
    </submittedName>
</protein>
<dbReference type="InterPro" id="IPR029044">
    <property type="entry name" value="Nucleotide-diphossugar_trans"/>
</dbReference>
<organism evidence="9 10">
    <name type="scientific">Brevibacterium casei</name>
    <dbReference type="NCBI Taxonomy" id="33889"/>
    <lineage>
        <taxon>Bacteria</taxon>
        <taxon>Bacillati</taxon>
        <taxon>Actinomycetota</taxon>
        <taxon>Actinomycetes</taxon>
        <taxon>Micrococcales</taxon>
        <taxon>Brevibacteriaceae</taxon>
        <taxon>Brevibacterium</taxon>
    </lineage>
</organism>
<dbReference type="Pfam" id="PF12804">
    <property type="entry name" value="NTP_transf_3"/>
    <property type="match status" value="1"/>
</dbReference>
<evidence type="ECO:0000256" key="1">
    <source>
        <dbReference type="ARBA" id="ARBA00022490"/>
    </source>
</evidence>
<evidence type="ECO:0000313" key="10">
    <source>
        <dbReference type="Proteomes" id="UP000595374"/>
    </source>
</evidence>
<evidence type="ECO:0000313" key="9">
    <source>
        <dbReference type="EMBL" id="QQB14725.1"/>
    </source>
</evidence>
<proteinExistence type="predicted"/>
<keyword evidence="6" id="KW-0342">GTP-binding</keyword>
<sequence>MAVSAIILSGGRSSRFGGVHKPGVDLGGRTVISRILAAVRALDADAEVWVAGPTAGLSDAEAETVSAVREDPEFAGPLAGIAAAAQQMGASEGTTLIIAGDMPLVTAAHLGEIVSLSESSGGPVTGTDDRGKAQFLCAAWPHSLLRQRLARIGDPEDKAVRLLFDDGEPRVIDVDPEVVVDFDTADELARIRSQIDRG</sequence>
<keyword evidence="3" id="KW-0479">Metal-binding</keyword>
<evidence type="ECO:0000256" key="5">
    <source>
        <dbReference type="ARBA" id="ARBA00022842"/>
    </source>
</evidence>
<keyword evidence="1" id="KW-0963">Cytoplasm</keyword>
<dbReference type="GO" id="GO:0046872">
    <property type="term" value="F:metal ion binding"/>
    <property type="evidence" value="ECO:0007669"/>
    <property type="project" value="UniProtKB-KW"/>
</dbReference>
<name>A0A7T4A005_9MICO</name>
<keyword evidence="5" id="KW-0460">Magnesium</keyword>
<dbReference type="InterPro" id="IPR025877">
    <property type="entry name" value="MobA-like_NTP_Trfase"/>
</dbReference>
<dbReference type="GO" id="GO:0006777">
    <property type="term" value="P:Mo-molybdopterin cofactor biosynthetic process"/>
    <property type="evidence" value="ECO:0007669"/>
    <property type="project" value="UniProtKB-KW"/>
</dbReference>
<keyword evidence="7" id="KW-0501">Molybdenum cofactor biosynthesis</keyword>
<evidence type="ECO:0000256" key="3">
    <source>
        <dbReference type="ARBA" id="ARBA00022723"/>
    </source>
</evidence>
<keyword evidence="9" id="KW-0548">Nucleotidyltransferase</keyword>